<dbReference type="Pfam" id="PF01075">
    <property type="entry name" value="Glyco_transf_9"/>
    <property type="match status" value="1"/>
</dbReference>
<evidence type="ECO:0000313" key="15">
    <source>
        <dbReference type="Proteomes" id="UP000422232"/>
    </source>
</evidence>
<evidence type="ECO:0000256" key="5">
    <source>
        <dbReference type="ARBA" id="ARBA00022676"/>
    </source>
</evidence>
<evidence type="ECO:0000256" key="8">
    <source>
        <dbReference type="ARBA" id="ARBA00023136"/>
    </source>
</evidence>
<dbReference type="Gene3D" id="3.40.50.2000">
    <property type="entry name" value="Glycogen Phosphorylase B"/>
    <property type="match status" value="2"/>
</dbReference>
<protein>
    <recommendedName>
        <fullName evidence="11">Lipopolysaccharide heptosyltransferase 1</fullName>
        <ecNumber evidence="10">2.4.99.23</ecNumber>
    </recommendedName>
    <alternativeName>
        <fullName evidence="12">ADP-heptose:lipopolysaccharide heptosyltransferase I</fullName>
    </alternativeName>
</protein>
<evidence type="ECO:0000256" key="9">
    <source>
        <dbReference type="ARBA" id="ARBA00043995"/>
    </source>
</evidence>
<evidence type="ECO:0000256" key="3">
    <source>
        <dbReference type="ARBA" id="ARBA00022475"/>
    </source>
</evidence>
<evidence type="ECO:0000256" key="6">
    <source>
        <dbReference type="ARBA" id="ARBA00022679"/>
    </source>
</evidence>
<comment type="pathway">
    <text evidence="2">Bacterial outer membrane biogenesis; LPS core biosynthesis.</text>
</comment>
<keyword evidence="8" id="KW-0472">Membrane</keyword>
<dbReference type="EMBL" id="CP038908">
    <property type="protein sequence ID" value="QGO05106.1"/>
    <property type="molecule type" value="Genomic_DNA"/>
</dbReference>
<evidence type="ECO:0000256" key="1">
    <source>
        <dbReference type="ARBA" id="ARBA00004515"/>
    </source>
</evidence>
<dbReference type="Proteomes" id="UP000422232">
    <property type="component" value="Chromosome"/>
</dbReference>
<evidence type="ECO:0000256" key="13">
    <source>
        <dbReference type="ARBA" id="ARBA00049201"/>
    </source>
</evidence>
<evidence type="ECO:0000256" key="11">
    <source>
        <dbReference type="ARBA" id="ARBA00044190"/>
    </source>
</evidence>
<dbReference type="SUPFAM" id="SSF53756">
    <property type="entry name" value="UDP-Glycosyltransferase/glycogen phosphorylase"/>
    <property type="match status" value="1"/>
</dbReference>
<organism evidence="14 15">
    <name type="scientific">Piscirickettsia salmonis</name>
    <dbReference type="NCBI Taxonomy" id="1238"/>
    <lineage>
        <taxon>Bacteria</taxon>
        <taxon>Pseudomonadati</taxon>
        <taxon>Pseudomonadota</taxon>
        <taxon>Gammaproteobacteria</taxon>
        <taxon>Thiotrichales</taxon>
        <taxon>Piscirickettsiaceae</taxon>
        <taxon>Piscirickettsia</taxon>
    </lineage>
</organism>
<comment type="catalytic activity">
    <reaction evidence="13">
        <text>an alpha-Kdo-(2-&gt;4)-alpha-Kdo-(2-&gt;6)-lipid A + ADP-L-glycero-beta-D-manno-heptose = an L-alpha-D-Hep-(1-&gt;5)-[alpha-Kdo-(2-&gt;4)]-alpha-Kdo-(2-&gt;6)-lipid A + ADP + H(+)</text>
        <dbReference type="Rhea" id="RHEA:74067"/>
        <dbReference type="ChEBI" id="CHEBI:15378"/>
        <dbReference type="ChEBI" id="CHEBI:61506"/>
        <dbReference type="ChEBI" id="CHEBI:176431"/>
        <dbReference type="ChEBI" id="CHEBI:193068"/>
        <dbReference type="ChEBI" id="CHEBI:456216"/>
        <dbReference type="EC" id="2.4.99.23"/>
    </reaction>
</comment>
<keyword evidence="6 14" id="KW-0808">Transferase</keyword>
<dbReference type="InterPro" id="IPR011908">
    <property type="entry name" value="LipoPS_heptosylTferase-I"/>
</dbReference>
<dbReference type="InterPro" id="IPR051199">
    <property type="entry name" value="LPS_LOS_Heptosyltrfase"/>
</dbReference>
<dbReference type="GO" id="GO:0005829">
    <property type="term" value="C:cytosol"/>
    <property type="evidence" value="ECO:0007669"/>
    <property type="project" value="TreeGrafter"/>
</dbReference>
<proteinExistence type="inferred from homology"/>
<gene>
    <name evidence="14" type="primary">rfaC</name>
    <name evidence="14" type="ORF">Psal009_00986</name>
</gene>
<evidence type="ECO:0000256" key="4">
    <source>
        <dbReference type="ARBA" id="ARBA00022519"/>
    </source>
</evidence>
<dbReference type="AlphaFoldDB" id="A0A9Q6LJQ6"/>
<dbReference type="GO" id="GO:0008713">
    <property type="term" value="F:ADP-heptose-lipopolysaccharide heptosyltransferase activity"/>
    <property type="evidence" value="ECO:0007669"/>
    <property type="project" value="TreeGrafter"/>
</dbReference>
<keyword evidence="15" id="KW-1185">Reference proteome</keyword>
<dbReference type="GeneID" id="66741854"/>
<comment type="similarity">
    <text evidence="9">Belongs to the glycosyltransferase 9 family.</text>
</comment>
<sequence length="352" mass="39456">MRVLIVKTSSLGDVIHTLPALTDAMRCIPNLEVDWVVEEGLAEIPAWHPAVKQIIPIALRRWRKSWRKAWSSGEIKSCIQQLKQTPYDKVIDAQGLWKSALVAVWAQGERIGLNQQSAKEKGLSFFYEKTVNVPKGQHAVERVRQLFAGALGYSLSDLDIDYGLNFAQADLANGQSQQLNQPNDYLVFLHSTAWETKKWPVCYWRELCQRAAEANFQVKLPWGSEEERQTALQIAEGYSYVSVLSRMTLSQMRVCLQGAKGVVAVDTGLGHLSAALAVPCVSMYGPTNPVLTSTYGKNQQHLHADFHCAPCLSRRCQYSADDTLTLWPRCFTTVQPDMVWSTLDRLMCGVPS</sequence>
<dbReference type="InterPro" id="IPR002201">
    <property type="entry name" value="Glyco_trans_9"/>
</dbReference>
<dbReference type="RefSeq" id="WP_016209910.1">
    <property type="nucleotide sequence ID" value="NZ_CP012413.1"/>
</dbReference>
<evidence type="ECO:0000313" key="14">
    <source>
        <dbReference type="EMBL" id="QGO05106.1"/>
    </source>
</evidence>
<keyword evidence="3" id="KW-1003">Cell membrane</keyword>
<evidence type="ECO:0000256" key="12">
    <source>
        <dbReference type="ARBA" id="ARBA00044330"/>
    </source>
</evidence>
<name>A0A9Q6LJQ6_PISSA</name>
<dbReference type="EC" id="2.4.99.23" evidence="10"/>
<reference evidence="14 15" key="1">
    <citation type="submission" date="2019-04" db="EMBL/GenBank/DDBJ databases">
        <title>Complete genome sequencing of Piscirickettsia salmonis strain Psal-009.</title>
        <authorList>
            <person name="Schober I."/>
            <person name="Bunk B."/>
            <person name="Sproer C."/>
            <person name="Carril G.P."/>
            <person name="Riedel T."/>
            <person name="Flores-Herrera P.A."/>
            <person name="Nourdin-Galindo G."/>
            <person name="Marshall S.H."/>
            <person name="Overmann J."/>
        </authorList>
    </citation>
    <scope>NUCLEOTIDE SEQUENCE [LARGE SCALE GENOMIC DNA]</scope>
    <source>
        <strain evidence="14 15">Psal-009</strain>
    </source>
</reference>
<dbReference type="NCBIfam" id="TIGR02193">
    <property type="entry name" value="heptsyl_trn_I"/>
    <property type="match status" value="1"/>
</dbReference>
<keyword evidence="5" id="KW-0328">Glycosyltransferase</keyword>
<dbReference type="GO" id="GO:0009244">
    <property type="term" value="P:lipopolysaccharide core region biosynthetic process"/>
    <property type="evidence" value="ECO:0007669"/>
    <property type="project" value="InterPro"/>
</dbReference>
<keyword evidence="7" id="KW-0448">Lipopolysaccharide biosynthesis</keyword>
<evidence type="ECO:0000256" key="7">
    <source>
        <dbReference type="ARBA" id="ARBA00022985"/>
    </source>
</evidence>
<evidence type="ECO:0000256" key="10">
    <source>
        <dbReference type="ARBA" id="ARBA00044041"/>
    </source>
</evidence>
<accession>A0A9Q6LJQ6</accession>
<comment type="subcellular location">
    <subcellularLocation>
        <location evidence="1">Cell inner membrane</location>
        <topology evidence="1">Peripheral membrane protein</topology>
        <orientation evidence="1">Cytoplasmic side</orientation>
    </subcellularLocation>
</comment>
<keyword evidence="4" id="KW-0997">Cell inner membrane</keyword>
<dbReference type="GO" id="GO:0005886">
    <property type="term" value="C:plasma membrane"/>
    <property type="evidence" value="ECO:0007669"/>
    <property type="project" value="UniProtKB-SubCell"/>
</dbReference>
<dbReference type="CDD" id="cd03789">
    <property type="entry name" value="GT9_LPS_heptosyltransferase"/>
    <property type="match status" value="1"/>
</dbReference>
<dbReference type="PANTHER" id="PTHR30160:SF19">
    <property type="entry name" value="LIPOPOLYSACCHARIDE HEPTOSYLTRANSFERASE 1"/>
    <property type="match status" value="1"/>
</dbReference>
<evidence type="ECO:0000256" key="2">
    <source>
        <dbReference type="ARBA" id="ARBA00004713"/>
    </source>
</evidence>
<dbReference type="PANTHER" id="PTHR30160">
    <property type="entry name" value="TETRAACYLDISACCHARIDE 4'-KINASE-RELATED"/>
    <property type="match status" value="1"/>
</dbReference>